<proteinExistence type="predicted"/>
<accession>A0A4U1JJ91</accession>
<sequence length="148" mass="16997">MVKPEVREDWWPLRAGRPHGFRFEAPDLFVSRVQGDVSDVDVARMFELVEELATRTGRQLYWMADISRLGKLREEVGKLALDRDLKPFLRGVVIYGGSFHQRLLATMVTKALRVLRPERRTDRVVFCATEAEARAIVEAQRRSQNGAS</sequence>
<dbReference type="AlphaFoldDB" id="A0A4U1JJ91"/>
<evidence type="ECO:0000313" key="2">
    <source>
        <dbReference type="Proteomes" id="UP000309215"/>
    </source>
</evidence>
<dbReference type="EMBL" id="SSMQ01000002">
    <property type="protein sequence ID" value="TKD12781.1"/>
    <property type="molecule type" value="Genomic_DNA"/>
</dbReference>
<protein>
    <recommendedName>
        <fullName evidence="3">STAS/SEC14 domain-containing protein</fullName>
    </recommendedName>
</protein>
<dbReference type="Proteomes" id="UP000309215">
    <property type="component" value="Unassembled WGS sequence"/>
</dbReference>
<gene>
    <name evidence="1" type="ORF">E8A74_03270</name>
</gene>
<organism evidence="1 2">
    <name type="scientific">Polyangium fumosum</name>
    <dbReference type="NCBI Taxonomy" id="889272"/>
    <lineage>
        <taxon>Bacteria</taxon>
        <taxon>Pseudomonadati</taxon>
        <taxon>Myxococcota</taxon>
        <taxon>Polyangia</taxon>
        <taxon>Polyangiales</taxon>
        <taxon>Polyangiaceae</taxon>
        <taxon>Polyangium</taxon>
    </lineage>
</organism>
<dbReference type="RefSeq" id="WP_136927419.1">
    <property type="nucleotide sequence ID" value="NZ_SSMQ01000002.1"/>
</dbReference>
<name>A0A4U1JJ91_9BACT</name>
<comment type="caution">
    <text evidence="1">The sequence shown here is derived from an EMBL/GenBank/DDBJ whole genome shotgun (WGS) entry which is preliminary data.</text>
</comment>
<evidence type="ECO:0008006" key="3">
    <source>
        <dbReference type="Google" id="ProtNLM"/>
    </source>
</evidence>
<evidence type="ECO:0000313" key="1">
    <source>
        <dbReference type="EMBL" id="TKD12781.1"/>
    </source>
</evidence>
<reference evidence="1 2" key="1">
    <citation type="submission" date="2019-04" db="EMBL/GenBank/DDBJ databases">
        <authorList>
            <person name="Li Y."/>
            <person name="Wang J."/>
        </authorList>
    </citation>
    <scope>NUCLEOTIDE SEQUENCE [LARGE SCALE GENOMIC DNA]</scope>
    <source>
        <strain evidence="1 2">DSM 14668</strain>
    </source>
</reference>
<keyword evidence="2" id="KW-1185">Reference proteome</keyword>